<dbReference type="SUPFAM" id="SSF53448">
    <property type="entry name" value="Nucleotide-diphospho-sugar transferases"/>
    <property type="match status" value="1"/>
</dbReference>
<evidence type="ECO:0000256" key="5">
    <source>
        <dbReference type="ARBA" id="ARBA00022989"/>
    </source>
</evidence>
<name>A0ABX6QM27_9HYPH</name>
<dbReference type="Pfam" id="PF13641">
    <property type="entry name" value="Glyco_tranf_2_3"/>
    <property type="match status" value="1"/>
</dbReference>
<dbReference type="InterPro" id="IPR050321">
    <property type="entry name" value="Glycosyltr_2/OpgH_subfam"/>
</dbReference>
<dbReference type="PANTHER" id="PTHR43867">
    <property type="entry name" value="CELLULOSE SYNTHASE CATALYTIC SUBUNIT A [UDP-FORMING]"/>
    <property type="match status" value="1"/>
</dbReference>
<feature type="transmembrane region" description="Helical" evidence="7">
    <location>
        <begin position="573"/>
        <end position="591"/>
    </location>
</feature>
<protein>
    <submittedName>
        <fullName evidence="8">Glycosyltransferase</fullName>
    </submittedName>
</protein>
<keyword evidence="3" id="KW-0808">Transferase</keyword>
<gene>
    <name evidence="8" type="ORF">FE840_006870</name>
</gene>
<evidence type="ECO:0000256" key="7">
    <source>
        <dbReference type="SAM" id="Phobius"/>
    </source>
</evidence>
<feature type="transmembrane region" description="Helical" evidence="7">
    <location>
        <begin position="487"/>
        <end position="516"/>
    </location>
</feature>
<evidence type="ECO:0000256" key="1">
    <source>
        <dbReference type="ARBA" id="ARBA00004141"/>
    </source>
</evidence>
<proteinExistence type="predicted"/>
<evidence type="ECO:0000256" key="2">
    <source>
        <dbReference type="ARBA" id="ARBA00022676"/>
    </source>
</evidence>
<keyword evidence="6 7" id="KW-0472">Membrane</keyword>
<evidence type="ECO:0000313" key="9">
    <source>
        <dbReference type="Proteomes" id="UP000308530"/>
    </source>
</evidence>
<keyword evidence="2" id="KW-0328">Glycosyltransferase</keyword>
<dbReference type="InterPro" id="IPR029044">
    <property type="entry name" value="Nucleotide-diphossugar_trans"/>
</dbReference>
<reference evidence="8 9" key="1">
    <citation type="submission" date="2020-06" db="EMBL/GenBank/DDBJ databases">
        <title>Genome sequence of Rhizobium sp strain ADMK78.</title>
        <authorList>
            <person name="Rahi P."/>
        </authorList>
    </citation>
    <scope>NUCLEOTIDE SEQUENCE [LARGE SCALE GENOMIC DNA]</scope>
    <source>
        <strain evidence="8 9">ADMK78</strain>
    </source>
</reference>
<evidence type="ECO:0000256" key="4">
    <source>
        <dbReference type="ARBA" id="ARBA00022692"/>
    </source>
</evidence>
<evidence type="ECO:0000256" key="6">
    <source>
        <dbReference type="ARBA" id="ARBA00023136"/>
    </source>
</evidence>
<dbReference type="PANTHER" id="PTHR43867:SF2">
    <property type="entry name" value="CELLULOSE SYNTHASE CATALYTIC SUBUNIT A [UDP-FORMING]"/>
    <property type="match status" value="1"/>
</dbReference>
<feature type="transmembrane region" description="Helical" evidence="7">
    <location>
        <begin position="197"/>
        <end position="218"/>
    </location>
</feature>
<keyword evidence="4 7" id="KW-0812">Transmembrane</keyword>
<organism evidence="8 9">
    <name type="scientific">Peteryoungia desertarenae</name>
    <dbReference type="NCBI Taxonomy" id="1813451"/>
    <lineage>
        <taxon>Bacteria</taxon>
        <taxon>Pseudomonadati</taxon>
        <taxon>Pseudomonadota</taxon>
        <taxon>Alphaproteobacteria</taxon>
        <taxon>Hyphomicrobiales</taxon>
        <taxon>Rhizobiaceae</taxon>
        <taxon>Peteryoungia</taxon>
    </lineage>
</organism>
<evidence type="ECO:0000313" key="8">
    <source>
        <dbReference type="EMBL" id="QLF69285.1"/>
    </source>
</evidence>
<feature type="transmembrane region" description="Helical" evidence="7">
    <location>
        <begin position="173"/>
        <end position="191"/>
    </location>
</feature>
<accession>A0ABX6QM27</accession>
<comment type="subcellular location">
    <subcellularLocation>
        <location evidence="1">Membrane</location>
        <topology evidence="1">Multi-pass membrane protein</topology>
    </subcellularLocation>
</comment>
<dbReference type="Proteomes" id="UP000308530">
    <property type="component" value="Chromosome"/>
</dbReference>
<keyword evidence="5 7" id="KW-1133">Transmembrane helix</keyword>
<dbReference type="Gene3D" id="3.90.550.10">
    <property type="entry name" value="Spore Coat Polysaccharide Biosynthesis Protein SpsA, Chain A"/>
    <property type="match status" value="1"/>
</dbReference>
<feature type="transmembrane region" description="Helical" evidence="7">
    <location>
        <begin position="536"/>
        <end position="561"/>
    </location>
</feature>
<sequence length="617" mass="69075">MYSLLTPSMRQEVLMLKAMGLGKPYIASMARRALAHGTTIEAELLASGTIQESAYYAGVARMCGLQFLETLPDGLILDSSRLETQLVRPQVIRLHYPDGPPLTVIVPEIGRLDALIDKLATRPSLKSILVIAAPSVIRQAVWKVIAERRCRASISHLFEQQPQNSARVVMTGLQGYVSGVLTCCVLFPLIFNQTLALLVMHVTISSIYFASLCLRLVVTFHQSRNKTTEIIAQPHDHELPVYTVLIALYREEAVVPQLIEALARIDWPQTRLDVKLVCEANDRATIAAIHRASPPAYIEIVEVPDMAPRTKPKALNYALASARGELLTIYDAEDRPHPLQLREAYQRFRTGPPSLACLQAPLVIANAADSWISAIFALEYSALFKRLLPMLAHYRMPLPLGGTSNHFRRDALIASGGWDPFNVTEDADLGLRLHRLGYLTETLTRPTLEDAPTQFKIWLGQRTRWYKGWMQTWLVAMRDPLKAGQDMGWMAFVIFQLLIGGMLLSSLVHPALFLFIGLQMPLLLSTPVSDIPFHRIALLTVDLINIIGSYALFIAVGTSEMTRHEKQAVGRRWLMTPVYWMAISLAGWRALRELKSRPFFWAKTPHKPSAKLSTEPA</sequence>
<evidence type="ECO:0000256" key="3">
    <source>
        <dbReference type="ARBA" id="ARBA00022679"/>
    </source>
</evidence>
<dbReference type="EMBL" id="CP058350">
    <property type="protein sequence ID" value="QLF69285.1"/>
    <property type="molecule type" value="Genomic_DNA"/>
</dbReference>
<keyword evidence="9" id="KW-1185">Reference proteome</keyword>